<proteinExistence type="inferred from homology"/>
<dbReference type="InterPro" id="IPR002524">
    <property type="entry name" value="Cation_efflux"/>
</dbReference>
<dbReference type="Gene3D" id="1.20.1510.10">
    <property type="entry name" value="Cation efflux protein transmembrane domain"/>
    <property type="match status" value="1"/>
</dbReference>
<dbReference type="Gene3D" id="3.30.70.1350">
    <property type="entry name" value="Cation efflux protein, cytoplasmic domain"/>
    <property type="match status" value="1"/>
</dbReference>
<dbReference type="SUPFAM" id="SSF160240">
    <property type="entry name" value="Cation efflux protein cytoplasmic domain-like"/>
    <property type="match status" value="1"/>
</dbReference>
<evidence type="ECO:0000259" key="9">
    <source>
        <dbReference type="Pfam" id="PF16916"/>
    </source>
</evidence>
<dbReference type="InterPro" id="IPR036837">
    <property type="entry name" value="Cation_efflux_CTD_sf"/>
</dbReference>
<evidence type="ECO:0000256" key="3">
    <source>
        <dbReference type="ARBA" id="ARBA00022448"/>
    </source>
</evidence>
<feature type="domain" description="Cation efflux protein cytoplasmic" evidence="9">
    <location>
        <begin position="218"/>
        <end position="288"/>
    </location>
</feature>
<protein>
    <submittedName>
        <fullName evidence="10">Cobalt-zinc-cadmium resistance protein</fullName>
    </submittedName>
</protein>
<evidence type="ECO:0000256" key="6">
    <source>
        <dbReference type="ARBA" id="ARBA00023136"/>
    </source>
</evidence>
<evidence type="ECO:0000256" key="4">
    <source>
        <dbReference type="ARBA" id="ARBA00022692"/>
    </source>
</evidence>
<comment type="subcellular location">
    <subcellularLocation>
        <location evidence="1">Membrane</location>
        <topology evidence="1">Multi-pass membrane protein</topology>
    </subcellularLocation>
</comment>
<evidence type="ECO:0000256" key="2">
    <source>
        <dbReference type="ARBA" id="ARBA00008114"/>
    </source>
</evidence>
<dbReference type="NCBIfam" id="TIGR01297">
    <property type="entry name" value="CDF"/>
    <property type="match status" value="1"/>
</dbReference>
<evidence type="ECO:0000256" key="7">
    <source>
        <dbReference type="SAM" id="Phobius"/>
    </source>
</evidence>
<keyword evidence="11" id="KW-1185">Reference proteome</keyword>
<reference evidence="10 11" key="1">
    <citation type="submission" date="2022-09" db="EMBL/GenBank/DDBJ databases">
        <authorList>
            <person name="Kop L."/>
        </authorList>
    </citation>
    <scope>NUCLEOTIDE SEQUENCE [LARGE SCALE GENOMIC DNA]</scope>
    <source>
        <strain evidence="10 11">347</strain>
    </source>
</reference>
<keyword evidence="3" id="KW-0813">Transport</keyword>
<dbReference type="InterPro" id="IPR027469">
    <property type="entry name" value="Cation_efflux_TMD_sf"/>
</dbReference>
<dbReference type="InterPro" id="IPR027470">
    <property type="entry name" value="Cation_efflux_CTD"/>
</dbReference>
<dbReference type="PANTHER" id="PTHR43840">
    <property type="entry name" value="MITOCHONDRIAL METAL TRANSPORTER 1-RELATED"/>
    <property type="match status" value="1"/>
</dbReference>
<feature type="transmembrane region" description="Helical" evidence="7">
    <location>
        <begin position="112"/>
        <end position="132"/>
    </location>
</feature>
<dbReference type="Pfam" id="PF01545">
    <property type="entry name" value="Cation_efflux"/>
    <property type="match status" value="1"/>
</dbReference>
<feature type="transmembrane region" description="Helical" evidence="7">
    <location>
        <begin position="82"/>
        <end position="100"/>
    </location>
</feature>
<keyword evidence="4 7" id="KW-0812">Transmembrane</keyword>
<keyword evidence="6 7" id="KW-0472">Membrane</keyword>
<feature type="domain" description="Cation efflux protein transmembrane" evidence="8">
    <location>
        <begin position="14"/>
        <end position="207"/>
    </location>
</feature>
<organism evidence="10 11">
    <name type="scientific">Nitrospina watsonii</name>
    <dbReference type="NCBI Taxonomy" id="1323948"/>
    <lineage>
        <taxon>Bacteria</taxon>
        <taxon>Pseudomonadati</taxon>
        <taxon>Nitrospinota/Tectimicrobiota group</taxon>
        <taxon>Nitrospinota</taxon>
        <taxon>Nitrospinia</taxon>
        <taxon>Nitrospinales</taxon>
        <taxon>Nitrospinaceae</taxon>
        <taxon>Nitrospina</taxon>
    </lineage>
</organism>
<comment type="similarity">
    <text evidence="2">Belongs to the cation diffusion facilitator (CDF) transporter (TC 2.A.4) family.</text>
</comment>
<evidence type="ECO:0000259" key="8">
    <source>
        <dbReference type="Pfam" id="PF01545"/>
    </source>
</evidence>
<accession>A0ABN8VZD6</accession>
<dbReference type="InterPro" id="IPR058533">
    <property type="entry name" value="Cation_efflux_TM"/>
</dbReference>
<keyword evidence="5 7" id="KW-1133">Transmembrane helix</keyword>
<evidence type="ECO:0000313" key="11">
    <source>
        <dbReference type="Proteomes" id="UP001157733"/>
    </source>
</evidence>
<dbReference type="Proteomes" id="UP001157733">
    <property type="component" value="Chromosome"/>
</dbReference>
<name>A0ABN8VZD6_9BACT</name>
<evidence type="ECO:0000313" key="10">
    <source>
        <dbReference type="EMBL" id="CAI2719159.1"/>
    </source>
</evidence>
<dbReference type="SUPFAM" id="SSF161111">
    <property type="entry name" value="Cation efflux protein transmembrane domain-like"/>
    <property type="match status" value="1"/>
</dbReference>
<evidence type="ECO:0000256" key="5">
    <source>
        <dbReference type="ARBA" id="ARBA00022989"/>
    </source>
</evidence>
<sequence length="378" mass="41169">MIPIIKLTPATKAILVGALGNFLLSVMKIVAGIVGHSTALVADGVHSLSDLLTDTVVLFTYRISQIPADENHPYGHGKVENIGATLIGAVIIAVGLGLLYETWSVIQSGRQQVPTLIAAVVAGLTILIKEGLYQYTRMMGEKESSPSVSAKAWDHRADAALSAATLVGIVGAMLGYPILDPIAAAVVALGILHVGYRIVRGGIQDLMDAGMSESKALEIAQLIKSIPGVIRSHDLRSRKVGGEFLLDVHIQVDKEASVTEGHQIAEAVRRRLIREEDQIQDIMVHVDTEDDTYFEPIYWASRSDVIRLADPVIAATPGVAARTRIRTHFHHGKIVLEVFVRLQESLNSQQERDTVRTLKERIAALEHINDVRVYLDMN</sequence>
<dbReference type="RefSeq" id="WP_282012009.1">
    <property type="nucleotide sequence ID" value="NZ_OX336137.1"/>
</dbReference>
<dbReference type="InterPro" id="IPR050291">
    <property type="entry name" value="CDF_Transporter"/>
</dbReference>
<evidence type="ECO:0000256" key="1">
    <source>
        <dbReference type="ARBA" id="ARBA00004141"/>
    </source>
</evidence>
<dbReference type="EMBL" id="OX336137">
    <property type="protein sequence ID" value="CAI2719159.1"/>
    <property type="molecule type" value="Genomic_DNA"/>
</dbReference>
<gene>
    <name evidence="10" type="ORF">NSPWAT_2303</name>
</gene>
<dbReference type="PANTHER" id="PTHR43840:SF15">
    <property type="entry name" value="MITOCHONDRIAL METAL TRANSPORTER 1-RELATED"/>
    <property type="match status" value="1"/>
</dbReference>
<dbReference type="Pfam" id="PF16916">
    <property type="entry name" value="ZT_dimer"/>
    <property type="match status" value="1"/>
</dbReference>
<feature type="transmembrane region" description="Helical" evidence="7">
    <location>
        <begin position="12"/>
        <end position="34"/>
    </location>
</feature>